<name>A0A7U8C5U0_NEPCE</name>
<accession>A0A7U8C5U0</accession>
<dbReference type="PRINTS" id="PR00455">
    <property type="entry name" value="HTHTETR"/>
</dbReference>
<dbReference type="PROSITE" id="PS50977">
    <property type="entry name" value="HTH_TETR_2"/>
    <property type="match status" value="1"/>
</dbReference>
<keyword evidence="5" id="KW-1185">Reference proteome</keyword>
<dbReference type="Pfam" id="PF00440">
    <property type="entry name" value="TetR_N"/>
    <property type="match status" value="1"/>
</dbReference>
<dbReference type="RefSeq" id="WP_007019452.1">
    <property type="nucleotide sequence ID" value="NZ_CH724125.1"/>
</dbReference>
<evidence type="ECO:0000259" key="3">
    <source>
        <dbReference type="PROSITE" id="PS50977"/>
    </source>
</evidence>
<proteinExistence type="predicted"/>
<evidence type="ECO:0000313" key="4">
    <source>
        <dbReference type="EMBL" id="EAR60439.1"/>
    </source>
</evidence>
<dbReference type="InterPro" id="IPR009057">
    <property type="entry name" value="Homeodomain-like_sf"/>
</dbReference>
<dbReference type="EMBL" id="AAOW01000017">
    <property type="protein sequence ID" value="EAR60439.1"/>
    <property type="molecule type" value="Genomic_DNA"/>
</dbReference>
<dbReference type="InterPro" id="IPR001647">
    <property type="entry name" value="HTH_TetR"/>
</dbReference>
<dbReference type="OrthoDB" id="4541465at2"/>
<dbReference type="Gene3D" id="1.10.357.10">
    <property type="entry name" value="Tetracycline Repressor, domain 2"/>
    <property type="match status" value="1"/>
</dbReference>
<protein>
    <recommendedName>
        <fullName evidence="3">HTH tetR-type domain-containing protein</fullName>
    </recommendedName>
</protein>
<keyword evidence="1 2" id="KW-0238">DNA-binding</keyword>
<feature type="DNA-binding region" description="H-T-H motif" evidence="2">
    <location>
        <begin position="31"/>
        <end position="50"/>
    </location>
</feature>
<evidence type="ECO:0000313" key="5">
    <source>
        <dbReference type="Proteomes" id="UP000002171"/>
    </source>
</evidence>
<dbReference type="PROSITE" id="PS01081">
    <property type="entry name" value="HTH_TETR_1"/>
    <property type="match status" value="1"/>
</dbReference>
<evidence type="ECO:0000256" key="2">
    <source>
        <dbReference type="PROSITE-ProRule" id="PRU00335"/>
    </source>
</evidence>
<dbReference type="Proteomes" id="UP000002171">
    <property type="component" value="Unassembled WGS sequence"/>
</dbReference>
<sequence>MCPNGNADLTRSLIVKSAINIISVDGLAALTAGRLIKQAGISKGGLYHHFRTMNEVEEEVLEQLSTNLMLEINSYSRPSDLDEYVDLIEKQVFDLFATDSEASRALFGFVSATANRKQIKVTLRKLFDDISVTRFHLLQGLRPAVEPAKLQNVVQVTETFQMGLFCRFFIGEDLISLKNYWKNCRGAIEELLGLHTATVAEKPAGVPVVTDLLKYQ</sequence>
<comment type="caution">
    <text evidence="4">The sequence shown here is derived from an EMBL/GenBank/DDBJ whole genome shotgun (WGS) entry which is preliminary data.</text>
</comment>
<dbReference type="SUPFAM" id="SSF46689">
    <property type="entry name" value="Homeodomain-like"/>
    <property type="match status" value="1"/>
</dbReference>
<dbReference type="GO" id="GO:0003677">
    <property type="term" value="F:DNA binding"/>
    <property type="evidence" value="ECO:0007669"/>
    <property type="project" value="UniProtKB-UniRule"/>
</dbReference>
<dbReference type="AlphaFoldDB" id="A0A7U8C5U0"/>
<organism evidence="4 5">
    <name type="scientific">Neptuniibacter caesariensis</name>
    <dbReference type="NCBI Taxonomy" id="207954"/>
    <lineage>
        <taxon>Bacteria</taxon>
        <taxon>Pseudomonadati</taxon>
        <taxon>Pseudomonadota</taxon>
        <taxon>Gammaproteobacteria</taxon>
        <taxon>Oceanospirillales</taxon>
        <taxon>Oceanospirillaceae</taxon>
        <taxon>Neptuniibacter</taxon>
    </lineage>
</organism>
<evidence type="ECO:0000256" key="1">
    <source>
        <dbReference type="ARBA" id="ARBA00023125"/>
    </source>
</evidence>
<dbReference type="InterPro" id="IPR023772">
    <property type="entry name" value="DNA-bd_HTH_TetR-type_CS"/>
</dbReference>
<feature type="domain" description="HTH tetR-type" evidence="3">
    <location>
        <begin position="8"/>
        <end position="68"/>
    </location>
</feature>
<gene>
    <name evidence="4" type="ORF">MED92_08921</name>
</gene>
<reference evidence="4 5" key="1">
    <citation type="submission" date="2006-02" db="EMBL/GenBank/DDBJ databases">
        <authorList>
            <person name="Pinhassi J."/>
            <person name="Pedros-Alio C."/>
            <person name="Ferriera S."/>
            <person name="Johnson J."/>
            <person name="Kravitz S."/>
            <person name="Halpern A."/>
            <person name="Remington K."/>
            <person name="Beeson K."/>
            <person name="Tran B."/>
            <person name="Rogers Y.-H."/>
            <person name="Friedman R."/>
            <person name="Venter J.C."/>
        </authorList>
    </citation>
    <scope>NUCLEOTIDE SEQUENCE [LARGE SCALE GENOMIC DNA]</scope>
    <source>
        <strain evidence="4 5">MED92</strain>
    </source>
</reference>